<proteinExistence type="predicted"/>
<evidence type="ECO:0000313" key="1">
    <source>
        <dbReference type="EMBL" id="MBX51941.1"/>
    </source>
</evidence>
<sequence length="48" mass="5838">MVTVTFILRRKSLVDTILTPSMVLEYPGQKYLVDVYIQSRYLMHFVWW</sequence>
<dbReference type="AlphaFoldDB" id="A0A2P2PBE9"/>
<name>A0A2P2PBE9_RHIMU</name>
<reference evidence="1" key="1">
    <citation type="submission" date="2018-02" db="EMBL/GenBank/DDBJ databases">
        <title>Rhizophora mucronata_Transcriptome.</title>
        <authorList>
            <person name="Meera S.P."/>
            <person name="Sreeshan A."/>
            <person name="Augustine A."/>
        </authorList>
    </citation>
    <scope>NUCLEOTIDE SEQUENCE</scope>
    <source>
        <tissue evidence="1">Leaf</tissue>
    </source>
</reference>
<accession>A0A2P2PBE9</accession>
<protein>
    <submittedName>
        <fullName evidence="1">Uncharacterized protein</fullName>
    </submittedName>
</protein>
<organism evidence="1">
    <name type="scientific">Rhizophora mucronata</name>
    <name type="common">Asiatic mangrove</name>
    <dbReference type="NCBI Taxonomy" id="61149"/>
    <lineage>
        <taxon>Eukaryota</taxon>
        <taxon>Viridiplantae</taxon>
        <taxon>Streptophyta</taxon>
        <taxon>Embryophyta</taxon>
        <taxon>Tracheophyta</taxon>
        <taxon>Spermatophyta</taxon>
        <taxon>Magnoliopsida</taxon>
        <taxon>eudicotyledons</taxon>
        <taxon>Gunneridae</taxon>
        <taxon>Pentapetalae</taxon>
        <taxon>rosids</taxon>
        <taxon>fabids</taxon>
        <taxon>Malpighiales</taxon>
        <taxon>Rhizophoraceae</taxon>
        <taxon>Rhizophora</taxon>
    </lineage>
</organism>
<dbReference type="EMBL" id="GGEC01071457">
    <property type="protein sequence ID" value="MBX51941.1"/>
    <property type="molecule type" value="Transcribed_RNA"/>
</dbReference>